<reference evidence="3" key="1">
    <citation type="submission" date="2017-10" db="EMBL/GenBank/DDBJ databases">
        <title>Rapid genome shrinkage in a self-fertile nematode reveals novel sperm competition proteins.</title>
        <authorList>
            <person name="Yin D."/>
            <person name="Schwarz E.M."/>
            <person name="Thomas C.G."/>
            <person name="Felde R.L."/>
            <person name="Korf I.F."/>
            <person name="Cutter A.D."/>
            <person name="Schartner C.M."/>
            <person name="Ralston E.J."/>
            <person name="Meyer B.J."/>
            <person name="Haag E.S."/>
        </authorList>
    </citation>
    <scope>NUCLEOTIDE SEQUENCE [LARGE SCALE GENOMIC DNA]</scope>
    <source>
        <strain evidence="3">JU1422</strain>
    </source>
</reference>
<proteinExistence type="predicted"/>
<dbReference type="AlphaFoldDB" id="A0A2G5V4Y0"/>
<sequence>MNTSTATVLCLCLLAFMPAVNGFFMLFPQANDRIMALELADQAAAQLASEGVVVDPEEAMLAAKRASSNNRGSMRRRSAEIFSCPCLHKVCSYHCMTKK</sequence>
<keyword evidence="1" id="KW-0732">Signal</keyword>
<evidence type="ECO:0000313" key="3">
    <source>
        <dbReference type="Proteomes" id="UP000230233"/>
    </source>
</evidence>
<evidence type="ECO:0000313" key="2">
    <source>
        <dbReference type="EMBL" id="PIC46845.1"/>
    </source>
</evidence>
<evidence type="ECO:0000256" key="1">
    <source>
        <dbReference type="SAM" id="SignalP"/>
    </source>
</evidence>
<protein>
    <submittedName>
        <fullName evidence="2">Uncharacterized protein</fullName>
    </submittedName>
</protein>
<gene>
    <name evidence="2" type="primary">Cni-F09E5.16</name>
    <name evidence="2" type="synonym">Cnig_chr_II.g6404</name>
    <name evidence="2" type="ORF">B9Z55_006404</name>
</gene>
<comment type="caution">
    <text evidence="2">The sequence shown here is derived from an EMBL/GenBank/DDBJ whole genome shotgun (WGS) entry which is preliminary data.</text>
</comment>
<feature type="signal peptide" evidence="1">
    <location>
        <begin position="1"/>
        <end position="22"/>
    </location>
</feature>
<dbReference type="EMBL" id="PDUG01000002">
    <property type="protein sequence ID" value="PIC46845.1"/>
    <property type="molecule type" value="Genomic_DNA"/>
</dbReference>
<accession>A0A2G5V4Y0</accession>
<organism evidence="2 3">
    <name type="scientific">Caenorhabditis nigoni</name>
    <dbReference type="NCBI Taxonomy" id="1611254"/>
    <lineage>
        <taxon>Eukaryota</taxon>
        <taxon>Metazoa</taxon>
        <taxon>Ecdysozoa</taxon>
        <taxon>Nematoda</taxon>
        <taxon>Chromadorea</taxon>
        <taxon>Rhabditida</taxon>
        <taxon>Rhabditina</taxon>
        <taxon>Rhabditomorpha</taxon>
        <taxon>Rhabditoidea</taxon>
        <taxon>Rhabditidae</taxon>
        <taxon>Peloderinae</taxon>
        <taxon>Caenorhabditis</taxon>
    </lineage>
</organism>
<dbReference type="OrthoDB" id="5852503at2759"/>
<keyword evidence="3" id="KW-1185">Reference proteome</keyword>
<name>A0A2G5V4Y0_9PELO</name>
<feature type="chain" id="PRO_5013942510" evidence="1">
    <location>
        <begin position="23"/>
        <end position="99"/>
    </location>
</feature>
<dbReference type="Proteomes" id="UP000230233">
    <property type="component" value="Chromosome II"/>
</dbReference>